<evidence type="ECO:0000313" key="6">
    <source>
        <dbReference type="Proteomes" id="UP000658514"/>
    </source>
</evidence>
<evidence type="ECO:0000256" key="3">
    <source>
        <dbReference type="ARBA" id="ARBA00023163"/>
    </source>
</evidence>
<dbReference type="PANTHER" id="PTHR43280:SF2">
    <property type="entry name" value="HTH-TYPE TRANSCRIPTIONAL REGULATOR EXSA"/>
    <property type="match status" value="1"/>
</dbReference>
<dbReference type="InterPro" id="IPR009057">
    <property type="entry name" value="Homeodomain-like_sf"/>
</dbReference>
<feature type="domain" description="HTH araC/xylS-type" evidence="4">
    <location>
        <begin position="68"/>
        <end position="166"/>
    </location>
</feature>
<comment type="caution">
    <text evidence="5">The sequence shown here is derived from an EMBL/GenBank/DDBJ whole genome shotgun (WGS) entry which is preliminary data.</text>
</comment>
<keyword evidence="6" id="KW-1185">Reference proteome</keyword>
<keyword evidence="1" id="KW-0805">Transcription regulation</keyword>
<sequence length="172" mass="20206">MTDILINDTNFETQTLLMRCLENAGFEIINIENGIVKVGIFQNKTSQKHNAHITNYQKSIFPNIARLNEVFEFIELNYHQNISLKEVAQAVGYSSAYLTDLVRKLTGKTVNNWIIERRIIQASNLLLETNYSVEEIALQVGYQNINHFYCQFRDYYKNTPRAWRENHRRQVS</sequence>
<reference evidence="5 6" key="1">
    <citation type="journal article" date="2020" name="ISME J.">
        <title>Comparative genomics reveals insights into cyanobacterial evolution and habitat adaptation.</title>
        <authorList>
            <person name="Chen M.Y."/>
            <person name="Teng W.K."/>
            <person name="Zhao L."/>
            <person name="Hu C.X."/>
            <person name="Zhou Y.K."/>
            <person name="Han B.P."/>
            <person name="Song L.R."/>
            <person name="Shu W.S."/>
        </authorList>
    </citation>
    <scope>NUCLEOTIDE SEQUENCE [LARGE SCALE GENOMIC DNA]</scope>
    <source>
        <strain evidence="5 6">FACHB-288</strain>
    </source>
</reference>
<protein>
    <submittedName>
        <fullName evidence="5">Helix-turn-helix transcriptional regulator</fullName>
    </submittedName>
</protein>
<dbReference type="Proteomes" id="UP000658514">
    <property type="component" value="Unassembled WGS sequence"/>
</dbReference>
<evidence type="ECO:0000256" key="1">
    <source>
        <dbReference type="ARBA" id="ARBA00023015"/>
    </source>
</evidence>
<evidence type="ECO:0000256" key="2">
    <source>
        <dbReference type="ARBA" id="ARBA00023125"/>
    </source>
</evidence>
<dbReference type="PROSITE" id="PS00041">
    <property type="entry name" value="HTH_ARAC_FAMILY_1"/>
    <property type="match status" value="1"/>
</dbReference>
<dbReference type="Pfam" id="PF12833">
    <property type="entry name" value="HTH_18"/>
    <property type="match status" value="1"/>
</dbReference>
<dbReference type="Gene3D" id="1.10.10.60">
    <property type="entry name" value="Homeodomain-like"/>
    <property type="match status" value="2"/>
</dbReference>
<dbReference type="InterPro" id="IPR018060">
    <property type="entry name" value="HTH_AraC"/>
</dbReference>
<dbReference type="EMBL" id="JACJQH010000004">
    <property type="protein sequence ID" value="MBD2194624.1"/>
    <property type="molecule type" value="Genomic_DNA"/>
</dbReference>
<evidence type="ECO:0000313" key="5">
    <source>
        <dbReference type="EMBL" id="MBD2194624.1"/>
    </source>
</evidence>
<dbReference type="PANTHER" id="PTHR43280">
    <property type="entry name" value="ARAC-FAMILY TRANSCRIPTIONAL REGULATOR"/>
    <property type="match status" value="1"/>
</dbReference>
<keyword evidence="2" id="KW-0238">DNA-binding</keyword>
<dbReference type="InterPro" id="IPR018062">
    <property type="entry name" value="HTH_AraC-typ_CS"/>
</dbReference>
<evidence type="ECO:0000259" key="4">
    <source>
        <dbReference type="PROSITE" id="PS01124"/>
    </source>
</evidence>
<keyword evidence="3" id="KW-0804">Transcription</keyword>
<gene>
    <name evidence="5" type="ORF">H6G24_03820</name>
</gene>
<dbReference type="PROSITE" id="PS01124">
    <property type="entry name" value="HTH_ARAC_FAMILY_2"/>
    <property type="match status" value="1"/>
</dbReference>
<organism evidence="5 6">
    <name type="scientific">Calothrix parietina FACHB-288</name>
    <dbReference type="NCBI Taxonomy" id="2692896"/>
    <lineage>
        <taxon>Bacteria</taxon>
        <taxon>Bacillati</taxon>
        <taxon>Cyanobacteriota</taxon>
        <taxon>Cyanophyceae</taxon>
        <taxon>Nostocales</taxon>
        <taxon>Calotrichaceae</taxon>
        <taxon>Calothrix</taxon>
    </lineage>
</organism>
<dbReference type="SMART" id="SM00342">
    <property type="entry name" value="HTH_ARAC"/>
    <property type="match status" value="1"/>
</dbReference>
<accession>A0ABR8A448</accession>
<dbReference type="SUPFAM" id="SSF46689">
    <property type="entry name" value="Homeodomain-like"/>
    <property type="match status" value="2"/>
</dbReference>
<name>A0ABR8A448_9CYAN</name>
<dbReference type="RefSeq" id="WP_190538629.1">
    <property type="nucleotide sequence ID" value="NZ_CAWPNO010000073.1"/>
</dbReference>
<proteinExistence type="predicted"/>